<dbReference type="Pfam" id="PF12811">
    <property type="entry name" value="BaxI_1"/>
    <property type="match status" value="1"/>
</dbReference>
<proteinExistence type="predicted"/>
<dbReference type="PIRSF" id="PIRSF009160">
    <property type="entry name" value="UCP009160"/>
    <property type="match status" value="1"/>
</dbReference>
<gene>
    <name evidence="2" type="ORF">AVDCRST_MAG76-3120</name>
</gene>
<feature type="transmembrane region" description="Helical" evidence="1">
    <location>
        <begin position="124"/>
        <end position="143"/>
    </location>
</feature>
<protein>
    <recommendedName>
        <fullName evidence="3">Transmembrane protein</fullName>
    </recommendedName>
</protein>
<sequence length="254" mass="26739">MRTSHNPALTRSPAFAGEGLQAVDPLEESFLAPSATSRDTGRMTVDDVVTRTGLLLAIAFATGGITWALDLGGLALPAALVGLVLALVIIFKQVTNPGVIMAYAAVEGVFLGGISQLFNARYPGIVVQAVLGTAVVTGVMLGLYKSGRIRVTPQFTKMVVGATIGFFILIMVNLVAGLFVDGGLGLREGPLGIAVGLFAIGLASLNLVLDFDMVEKAARQGVPTRFGWFAAFGIMVTLVWLYVEMLRLLSILRD</sequence>
<dbReference type="EMBL" id="CADCSZ010000187">
    <property type="protein sequence ID" value="CAA9266636.1"/>
    <property type="molecule type" value="Genomic_DNA"/>
</dbReference>
<feature type="transmembrane region" description="Helical" evidence="1">
    <location>
        <begin position="74"/>
        <end position="91"/>
    </location>
</feature>
<feature type="transmembrane region" description="Helical" evidence="1">
    <location>
        <begin position="226"/>
        <end position="243"/>
    </location>
</feature>
<dbReference type="PANTHER" id="PTHR41282:SF1">
    <property type="entry name" value="CONSERVED TRANSMEMBRANE PROTEIN-RELATED"/>
    <property type="match status" value="1"/>
</dbReference>
<feature type="transmembrane region" description="Helical" evidence="1">
    <location>
        <begin position="98"/>
        <end position="118"/>
    </location>
</feature>
<organism evidence="2">
    <name type="scientific">uncultured Acidimicrobiales bacterium</name>
    <dbReference type="NCBI Taxonomy" id="310071"/>
    <lineage>
        <taxon>Bacteria</taxon>
        <taxon>Bacillati</taxon>
        <taxon>Actinomycetota</taxon>
        <taxon>Acidimicrobiia</taxon>
        <taxon>Acidimicrobiales</taxon>
        <taxon>environmental samples</taxon>
    </lineage>
</organism>
<feature type="transmembrane region" description="Helical" evidence="1">
    <location>
        <begin position="155"/>
        <end position="179"/>
    </location>
</feature>
<dbReference type="AlphaFoldDB" id="A0A6J4J183"/>
<keyword evidence="1" id="KW-0472">Membrane</keyword>
<reference evidence="2" key="1">
    <citation type="submission" date="2020-02" db="EMBL/GenBank/DDBJ databases">
        <authorList>
            <person name="Meier V. D."/>
        </authorList>
    </citation>
    <scope>NUCLEOTIDE SEQUENCE</scope>
    <source>
        <strain evidence="2">AVDCRST_MAG76</strain>
    </source>
</reference>
<feature type="transmembrane region" description="Helical" evidence="1">
    <location>
        <begin position="191"/>
        <end position="214"/>
    </location>
</feature>
<keyword evidence="1" id="KW-0812">Transmembrane</keyword>
<evidence type="ECO:0008006" key="3">
    <source>
        <dbReference type="Google" id="ProtNLM"/>
    </source>
</evidence>
<name>A0A6J4J183_9ACTN</name>
<keyword evidence="1" id="KW-1133">Transmembrane helix</keyword>
<dbReference type="InterPro" id="IPR010539">
    <property type="entry name" value="BaxI_1-like"/>
</dbReference>
<accession>A0A6J4J183</accession>
<feature type="transmembrane region" description="Helical" evidence="1">
    <location>
        <begin position="48"/>
        <end position="68"/>
    </location>
</feature>
<evidence type="ECO:0000256" key="1">
    <source>
        <dbReference type="SAM" id="Phobius"/>
    </source>
</evidence>
<evidence type="ECO:0000313" key="2">
    <source>
        <dbReference type="EMBL" id="CAA9266636.1"/>
    </source>
</evidence>
<dbReference type="PANTHER" id="PTHR41282">
    <property type="entry name" value="CONSERVED TRANSMEMBRANE PROTEIN-RELATED"/>
    <property type="match status" value="1"/>
</dbReference>